<dbReference type="CDD" id="cd12108">
    <property type="entry name" value="Hr-like"/>
    <property type="match status" value="1"/>
</dbReference>
<evidence type="ECO:0000259" key="1">
    <source>
        <dbReference type="Pfam" id="PF01814"/>
    </source>
</evidence>
<dbReference type="GO" id="GO:0005886">
    <property type="term" value="C:plasma membrane"/>
    <property type="evidence" value="ECO:0007669"/>
    <property type="project" value="TreeGrafter"/>
</dbReference>
<name>A0A485LZM3_9ZZZZ</name>
<reference evidence="2" key="1">
    <citation type="submission" date="2019-03" db="EMBL/GenBank/DDBJ databases">
        <authorList>
            <person name="Hao L."/>
        </authorList>
    </citation>
    <scope>NUCLEOTIDE SEQUENCE</scope>
</reference>
<evidence type="ECO:0000313" key="2">
    <source>
        <dbReference type="EMBL" id="VFU13572.1"/>
    </source>
</evidence>
<dbReference type="Gene3D" id="1.20.120.520">
    <property type="entry name" value="nmb1532 protein domain like"/>
    <property type="match status" value="1"/>
</dbReference>
<accession>A0A485LZM3</accession>
<dbReference type="AlphaFoldDB" id="A0A485LZM3"/>
<organism evidence="2">
    <name type="scientific">anaerobic digester metagenome</name>
    <dbReference type="NCBI Taxonomy" id="1263854"/>
    <lineage>
        <taxon>unclassified sequences</taxon>
        <taxon>metagenomes</taxon>
        <taxon>ecological metagenomes</taxon>
    </lineage>
</organism>
<dbReference type="PANTHER" id="PTHR39966:SF1">
    <property type="entry name" value="HEMERYTHRIN-LIKE DOMAIN-CONTAINING PROTEIN"/>
    <property type="match status" value="1"/>
</dbReference>
<proteinExistence type="predicted"/>
<dbReference type="PANTHER" id="PTHR39966">
    <property type="entry name" value="BLL2471 PROTEIN-RELATED"/>
    <property type="match status" value="1"/>
</dbReference>
<protein>
    <recommendedName>
        <fullName evidence="1">Hemerythrin-like domain-containing protein</fullName>
    </recommendedName>
</protein>
<dbReference type="InterPro" id="IPR012312">
    <property type="entry name" value="Hemerythrin-like"/>
</dbReference>
<sequence>MKPVGILMWEHRLIERVIGLFPGLIAGIGQTNRVDTAFIQTAVDFIRTYADRTHHGKEEDILFKKLENKDMLPEHRKIMVELINEHIQARDMVKKLVAATERYLEGQDTVEEITAHLKSLALFYPEHIRKEDKDFFFQSMDYFSKEELDEMMREFQEFDRRMVHEKYKAVAEKLMGKPIEWSPPGMVG</sequence>
<feature type="domain" description="Hemerythrin-like" evidence="1">
    <location>
        <begin position="6"/>
        <end position="136"/>
    </location>
</feature>
<dbReference type="EMBL" id="CAADRM010000081">
    <property type="protein sequence ID" value="VFU13572.1"/>
    <property type="molecule type" value="Genomic_DNA"/>
</dbReference>
<dbReference type="Pfam" id="PF01814">
    <property type="entry name" value="Hemerythrin"/>
    <property type="match status" value="1"/>
</dbReference>
<gene>
    <name evidence="2" type="ORF">SCFA_20042</name>
</gene>